<evidence type="ECO:0000256" key="4">
    <source>
        <dbReference type="ARBA" id="ARBA00023172"/>
    </source>
</evidence>
<dbReference type="GO" id="GO:0009378">
    <property type="term" value="F:four-way junction helicase activity"/>
    <property type="evidence" value="ECO:0007669"/>
    <property type="project" value="InterPro"/>
</dbReference>
<dbReference type="SUPFAM" id="SSF50249">
    <property type="entry name" value="Nucleic acid-binding proteins"/>
    <property type="match status" value="1"/>
</dbReference>
<dbReference type="Gene3D" id="1.10.150.20">
    <property type="entry name" value="5' to 3' exonuclease, C-terminal subdomain"/>
    <property type="match status" value="1"/>
</dbReference>
<dbReference type="GO" id="GO:0005524">
    <property type="term" value="F:ATP binding"/>
    <property type="evidence" value="ECO:0007669"/>
    <property type="project" value="InterPro"/>
</dbReference>
<name>A0AAW8B3S8_9GAMM</name>
<keyword evidence="9" id="KW-1185">Reference proteome</keyword>
<dbReference type="GO" id="GO:0016787">
    <property type="term" value="F:hydrolase activity"/>
    <property type="evidence" value="ECO:0007669"/>
    <property type="project" value="UniProtKB-KW"/>
</dbReference>
<proteinExistence type="inferred from homology"/>
<comment type="similarity">
    <text evidence="6">Belongs to the RuvA family.</text>
</comment>
<reference evidence="8" key="2">
    <citation type="submission" date="2023-08" db="EMBL/GenBank/DDBJ databases">
        <authorList>
            <person name="Luo J."/>
        </authorList>
    </citation>
    <scope>NUCLEOTIDE SEQUENCE</scope>
    <source>
        <strain evidence="8">DSM 25064</strain>
    </source>
</reference>
<dbReference type="CDD" id="cd14332">
    <property type="entry name" value="UBA_RuvA_C"/>
    <property type="match status" value="1"/>
</dbReference>
<dbReference type="Proteomes" id="UP001178354">
    <property type="component" value="Unassembled WGS sequence"/>
</dbReference>
<dbReference type="GO" id="GO:0006281">
    <property type="term" value="P:DNA repair"/>
    <property type="evidence" value="ECO:0007669"/>
    <property type="project" value="UniProtKB-UniRule"/>
</dbReference>
<keyword evidence="8" id="KW-0378">Hydrolase</keyword>
<evidence type="ECO:0000313" key="9">
    <source>
        <dbReference type="Proteomes" id="UP001178354"/>
    </source>
</evidence>
<dbReference type="GO" id="GO:0048476">
    <property type="term" value="C:Holliday junction resolvase complex"/>
    <property type="evidence" value="ECO:0007669"/>
    <property type="project" value="UniProtKB-UniRule"/>
</dbReference>
<comment type="caution">
    <text evidence="8">The sequence shown here is derived from an EMBL/GenBank/DDBJ whole genome shotgun (WGS) entry which is preliminary data.</text>
</comment>
<dbReference type="HAMAP" id="MF_00031">
    <property type="entry name" value="DNA_HJ_migration_RuvA"/>
    <property type="match status" value="1"/>
</dbReference>
<dbReference type="InterPro" id="IPR003583">
    <property type="entry name" value="Hlx-hairpin-Hlx_DNA-bd_motif"/>
</dbReference>
<evidence type="ECO:0000256" key="3">
    <source>
        <dbReference type="ARBA" id="ARBA00023125"/>
    </source>
</evidence>
<dbReference type="Pfam" id="PF07499">
    <property type="entry name" value="RuvA_C"/>
    <property type="match status" value="1"/>
</dbReference>
<comment type="subcellular location">
    <subcellularLocation>
        <location evidence="6">Cytoplasm</location>
    </subcellularLocation>
</comment>
<keyword evidence="2 6" id="KW-0227">DNA damage</keyword>
<dbReference type="Gene3D" id="1.10.8.10">
    <property type="entry name" value="DNA helicase RuvA subunit, C-terminal domain"/>
    <property type="match status" value="1"/>
</dbReference>
<dbReference type="InterPro" id="IPR012340">
    <property type="entry name" value="NA-bd_OB-fold"/>
</dbReference>
<keyword evidence="1 6" id="KW-0963">Cytoplasm</keyword>
<keyword evidence="5 6" id="KW-0234">DNA repair</keyword>
<dbReference type="InterPro" id="IPR036267">
    <property type="entry name" value="RuvA_C_sf"/>
</dbReference>
<keyword evidence="4 6" id="KW-0233">DNA recombination</keyword>
<evidence type="ECO:0000256" key="6">
    <source>
        <dbReference type="HAMAP-Rule" id="MF_00031"/>
    </source>
</evidence>
<evidence type="ECO:0000259" key="7">
    <source>
        <dbReference type="SMART" id="SM00278"/>
    </source>
</evidence>
<dbReference type="EMBL" id="JAUUUU010000002">
    <property type="protein sequence ID" value="MDP1520553.1"/>
    <property type="molecule type" value="Genomic_DNA"/>
</dbReference>
<dbReference type="Pfam" id="PF01330">
    <property type="entry name" value="RuvA_N"/>
    <property type="match status" value="1"/>
</dbReference>
<reference evidence="8" key="1">
    <citation type="journal article" date="2010" name="Int. J. Syst. Evol. Microbiol.">
        <title>Porticoccus litoralis gen. nov., sp. nov., a gammaproteobacterium isolated from the Yellow Sea.</title>
        <authorList>
            <person name="Oh H.M."/>
            <person name="Kim H."/>
            <person name="Kim K.M."/>
            <person name="Min G.S."/>
            <person name="Cho J.C."/>
        </authorList>
    </citation>
    <scope>NUCLEOTIDE SEQUENCE</scope>
    <source>
        <strain evidence="8">DSM 25064</strain>
    </source>
</reference>
<gene>
    <name evidence="6 8" type="primary">ruvA</name>
    <name evidence="8" type="ORF">Q8A57_06165</name>
</gene>
<dbReference type="SUPFAM" id="SSF46929">
    <property type="entry name" value="DNA helicase RuvA subunit, C-terminal domain"/>
    <property type="match status" value="1"/>
</dbReference>
<evidence type="ECO:0000313" key="8">
    <source>
        <dbReference type="EMBL" id="MDP1520553.1"/>
    </source>
</evidence>
<evidence type="ECO:0000256" key="5">
    <source>
        <dbReference type="ARBA" id="ARBA00023204"/>
    </source>
</evidence>
<comment type="subunit">
    <text evidence="6">Homotetramer. Forms an RuvA(8)-RuvB(12)-Holliday junction (HJ) complex. HJ DNA is sandwiched between 2 RuvA tetramers; dsDNA enters through RuvA and exits via RuvB. An RuvB hexamer assembles on each DNA strand where it exits the tetramer. Each RuvB hexamer is contacted by two RuvA subunits (via domain III) on 2 adjacent RuvB subunits; this complex drives branch migration. In the full resolvosome a probable DNA-RuvA(4)-RuvB(12)-RuvC(2) complex forms which resolves the HJ.</text>
</comment>
<dbReference type="GO" id="GO:0009379">
    <property type="term" value="C:Holliday junction helicase complex"/>
    <property type="evidence" value="ECO:0007669"/>
    <property type="project" value="InterPro"/>
</dbReference>
<feature type="region of interest" description="Domain I" evidence="6">
    <location>
        <begin position="1"/>
        <end position="64"/>
    </location>
</feature>
<dbReference type="InterPro" id="IPR011114">
    <property type="entry name" value="RuvA_C"/>
</dbReference>
<evidence type="ECO:0000256" key="2">
    <source>
        <dbReference type="ARBA" id="ARBA00022763"/>
    </source>
</evidence>
<dbReference type="InterPro" id="IPR000085">
    <property type="entry name" value="RuvA"/>
</dbReference>
<dbReference type="InterPro" id="IPR010994">
    <property type="entry name" value="RuvA_2-like"/>
</dbReference>
<dbReference type="SMART" id="SM00278">
    <property type="entry name" value="HhH1"/>
    <property type="match status" value="2"/>
</dbReference>
<dbReference type="GO" id="GO:0006310">
    <property type="term" value="P:DNA recombination"/>
    <property type="evidence" value="ECO:0007669"/>
    <property type="project" value="UniProtKB-UniRule"/>
</dbReference>
<comment type="caution">
    <text evidence="6">Lacks conserved residue(s) required for the propagation of feature annotation.</text>
</comment>
<protein>
    <recommendedName>
        <fullName evidence="6">Holliday junction branch migration complex subunit RuvA</fullName>
    </recommendedName>
</protein>
<feature type="region of interest" description="Domain III" evidence="6">
    <location>
        <begin position="153"/>
        <end position="200"/>
    </location>
</feature>
<accession>A0AAW8B3S8</accession>
<dbReference type="SUPFAM" id="SSF47781">
    <property type="entry name" value="RuvA domain 2-like"/>
    <property type="match status" value="1"/>
</dbReference>
<dbReference type="NCBIfam" id="TIGR00084">
    <property type="entry name" value="ruvA"/>
    <property type="match status" value="1"/>
</dbReference>
<dbReference type="GO" id="GO:0000400">
    <property type="term" value="F:four-way junction DNA binding"/>
    <property type="evidence" value="ECO:0007669"/>
    <property type="project" value="UniProtKB-UniRule"/>
</dbReference>
<dbReference type="Gene3D" id="2.40.50.140">
    <property type="entry name" value="Nucleic acid-binding proteins"/>
    <property type="match status" value="1"/>
</dbReference>
<sequence length="200" mass="21608">MIGRISGVLLERQAQELLIDVQGVGYEVQVSLTTFFDLPPQGETVVLHTHLVVREDAHQLFGFGEQSERELFRHLIKVSGVGPKLALAILSGMTASEFVKGVQNNDVAGLVRLPGVGKKTAERLIVEMRDRLQSFATKDMPVASTATLAQPPDAVLEAESALTSLGYKPQEASRMVAAVATEGQSSQELIRLALKSMVKS</sequence>
<feature type="domain" description="Helix-hairpin-helix DNA-binding motif class 1" evidence="7">
    <location>
        <begin position="108"/>
        <end position="127"/>
    </location>
</feature>
<dbReference type="Pfam" id="PF14520">
    <property type="entry name" value="HHH_5"/>
    <property type="match status" value="1"/>
</dbReference>
<comment type="domain">
    <text evidence="6">Has three domains with a flexible linker between the domains II and III and assumes an 'L' shape. Domain III is highly mobile and contacts RuvB.</text>
</comment>
<dbReference type="InterPro" id="IPR013849">
    <property type="entry name" value="DNA_helicase_Holl-junc_RuvA_I"/>
</dbReference>
<dbReference type="AlphaFoldDB" id="A0AAW8B3S8"/>
<comment type="function">
    <text evidence="6">The RuvA-RuvB-RuvC complex processes Holliday junction (HJ) DNA during genetic recombination and DNA repair, while the RuvA-RuvB complex plays an important role in the rescue of blocked DNA replication forks via replication fork reversal (RFR). RuvA specifically binds to HJ cruciform DNA, conferring on it an open structure. The RuvB hexamer acts as an ATP-dependent pump, pulling dsDNA into and through the RuvAB complex. HJ branch migration allows RuvC to scan DNA until it finds its consensus sequence, where it cleaves and resolves the cruciform DNA.</text>
</comment>
<dbReference type="RefSeq" id="WP_305170099.1">
    <property type="nucleotide sequence ID" value="NZ_JAUUUU010000002.1"/>
</dbReference>
<feature type="domain" description="Helix-hairpin-helix DNA-binding motif class 1" evidence="7">
    <location>
        <begin position="73"/>
        <end position="92"/>
    </location>
</feature>
<dbReference type="GO" id="GO:0005737">
    <property type="term" value="C:cytoplasm"/>
    <property type="evidence" value="ECO:0007669"/>
    <property type="project" value="UniProtKB-SubCell"/>
</dbReference>
<keyword evidence="3 6" id="KW-0238">DNA-binding</keyword>
<evidence type="ECO:0000256" key="1">
    <source>
        <dbReference type="ARBA" id="ARBA00022490"/>
    </source>
</evidence>
<organism evidence="8 9">
    <name type="scientific">Porticoccus litoralis</name>
    <dbReference type="NCBI Taxonomy" id="434086"/>
    <lineage>
        <taxon>Bacteria</taxon>
        <taxon>Pseudomonadati</taxon>
        <taxon>Pseudomonadota</taxon>
        <taxon>Gammaproteobacteria</taxon>
        <taxon>Cellvibrionales</taxon>
        <taxon>Porticoccaceae</taxon>
        <taxon>Porticoccus</taxon>
    </lineage>
</organism>